<evidence type="ECO:0000313" key="3">
    <source>
        <dbReference type="Proteomes" id="UP000541636"/>
    </source>
</evidence>
<keyword evidence="1" id="KW-0472">Membrane</keyword>
<accession>A0A846ZKI9</accession>
<dbReference type="AlphaFoldDB" id="A0A846ZKI9"/>
<gene>
    <name evidence="2" type="ORF">HF690_06130</name>
</gene>
<protein>
    <recommendedName>
        <fullName evidence="4">DUF3185 domain-containing protein</fullName>
    </recommendedName>
</protein>
<evidence type="ECO:0000313" key="2">
    <source>
        <dbReference type="EMBL" id="NKZ38536.1"/>
    </source>
</evidence>
<proteinExistence type="predicted"/>
<comment type="caution">
    <text evidence="2">The sequence shown here is derived from an EMBL/GenBank/DDBJ whole genome shotgun (WGS) entry which is preliminary data.</text>
</comment>
<keyword evidence="3" id="KW-1185">Reference proteome</keyword>
<evidence type="ECO:0008006" key="4">
    <source>
        <dbReference type="Google" id="ProtNLM"/>
    </source>
</evidence>
<dbReference type="EMBL" id="JAAZQD010000002">
    <property type="protein sequence ID" value="NKZ38536.1"/>
    <property type="molecule type" value="Genomic_DNA"/>
</dbReference>
<reference evidence="2 3" key="1">
    <citation type="journal article" date="2017" name="Int. J. Syst. Evol. Microbiol.">
        <title>Oleiagrimonas citrea sp. nov., a marine bacterium isolated from tidal flat sediment and emended description of the genus Oleiagrimonas Fang et al. 2015 and Oleiagrimonas soli.</title>
        <authorList>
            <person name="Yang S.H."/>
            <person name="Seo H.S."/>
            <person name="Seong C.N."/>
            <person name="Kwon K.K."/>
        </authorList>
    </citation>
    <scope>NUCLEOTIDE SEQUENCE [LARGE SCALE GENOMIC DNA]</scope>
    <source>
        <strain evidence="2 3">MEBiC09124</strain>
    </source>
</reference>
<dbReference type="Proteomes" id="UP000541636">
    <property type="component" value="Unassembled WGS sequence"/>
</dbReference>
<feature type="transmembrane region" description="Helical" evidence="1">
    <location>
        <begin position="51"/>
        <end position="69"/>
    </location>
</feature>
<organism evidence="2 3">
    <name type="scientific">Oleiagrimonas citrea</name>
    <dbReference type="NCBI Taxonomy" id="1665687"/>
    <lineage>
        <taxon>Bacteria</taxon>
        <taxon>Pseudomonadati</taxon>
        <taxon>Pseudomonadota</taxon>
        <taxon>Gammaproteobacteria</taxon>
        <taxon>Lysobacterales</taxon>
        <taxon>Rhodanobacteraceae</taxon>
        <taxon>Oleiagrimonas</taxon>
    </lineage>
</organism>
<name>A0A846ZKI9_9GAMM</name>
<keyword evidence="1" id="KW-1133">Transmembrane helix</keyword>
<keyword evidence="1" id="KW-0812">Transmembrane</keyword>
<dbReference type="RefSeq" id="WP_113064166.1">
    <property type="nucleotide sequence ID" value="NZ_JAAZQD010000002.1"/>
</dbReference>
<evidence type="ECO:0000256" key="1">
    <source>
        <dbReference type="SAM" id="Phobius"/>
    </source>
</evidence>
<sequence length="72" mass="7402">MRIALMVIGIILLIAGIWVLAGHGSYSTTETVVSVGSHALKATHDKAIPQWAGIAGVAVGGVLTLAGLLRKR</sequence>